<keyword evidence="2" id="KW-0812">Transmembrane</keyword>
<evidence type="ECO:0000313" key="3">
    <source>
        <dbReference type="EMBL" id="DAD75439.1"/>
    </source>
</evidence>
<keyword evidence="2" id="KW-0472">Membrane</keyword>
<protein>
    <submittedName>
        <fullName evidence="3">Uncharacterized protein</fullName>
    </submittedName>
</protein>
<feature type="coiled-coil region" evidence="1">
    <location>
        <begin position="25"/>
        <end position="52"/>
    </location>
</feature>
<organism evidence="3">
    <name type="scientific">Myoviridae sp. ctp123</name>
    <dbReference type="NCBI Taxonomy" id="2826697"/>
    <lineage>
        <taxon>Viruses</taxon>
        <taxon>Duplodnaviria</taxon>
        <taxon>Heunggongvirae</taxon>
        <taxon>Uroviricota</taxon>
        <taxon>Caudoviricetes</taxon>
    </lineage>
</organism>
<evidence type="ECO:0000256" key="2">
    <source>
        <dbReference type="SAM" id="Phobius"/>
    </source>
</evidence>
<reference evidence="3" key="1">
    <citation type="journal article" date="2021" name="Proc. Natl. Acad. Sci. U.S.A.">
        <title>A Catalog of Tens of Thousands of Viruses from Human Metagenomes Reveals Hidden Associations with Chronic Diseases.</title>
        <authorList>
            <person name="Tisza M.J."/>
            <person name="Buck C.B."/>
        </authorList>
    </citation>
    <scope>NUCLEOTIDE SEQUENCE</scope>
    <source>
        <strain evidence="3">Ctp123</strain>
    </source>
</reference>
<sequence length="93" mass="10679">MNPLNVETLIGGLTSMLTAALWFWVKTISDTNREAARERDEIRQELATLKAALPREYVLRDDYIRNQAVLEAKMDGIHKTLTDLYKIESVKKS</sequence>
<proteinExistence type="predicted"/>
<evidence type="ECO:0000256" key="1">
    <source>
        <dbReference type="SAM" id="Coils"/>
    </source>
</evidence>
<name>A0A8S5M063_9CAUD</name>
<accession>A0A8S5M063</accession>
<dbReference type="EMBL" id="BK014783">
    <property type="protein sequence ID" value="DAD75439.1"/>
    <property type="molecule type" value="Genomic_DNA"/>
</dbReference>
<keyword evidence="2" id="KW-1133">Transmembrane helix</keyword>
<keyword evidence="1" id="KW-0175">Coiled coil</keyword>
<feature type="transmembrane region" description="Helical" evidence="2">
    <location>
        <begin position="6"/>
        <end position="25"/>
    </location>
</feature>